<evidence type="ECO:0000259" key="1">
    <source>
        <dbReference type="Pfam" id="PF00144"/>
    </source>
</evidence>
<dbReference type="PANTHER" id="PTHR43283:SF7">
    <property type="entry name" value="BETA-LACTAMASE-RELATED DOMAIN-CONTAINING PROTEIN"/>
    <property type="match status" value="1"/>
</dbReference>
<reference evidence="2" key="1">
    <citation type="submission" date="2022-07" db="EMBL/GenBank/DDBJ databases">
        <title>Isolation, identification, and degradation of a PFOSA degrading strain from sewage treatment plant.</title>
        <authorList>
            <person name="Zhang L."/>
            <person name="Huo Y."/>
        </authorList>
    </citation>
    <scope>NUCLEOTIDE SEQUENCE</scope>
    <source>
        <strain evidence="2">C1</strain>
    </source>
</reference>
<accession>A0ABY5IRB1</accession>
<feature type="domain" description="Beta-lactamase-related" evidence="1">
    <location>
        <begin position="251"/>
        <end position="525"/>
    </location>
</feature>
<name>A0ABY5IRB1_9FLAO</name>
<dbReference type="EMBL" id="CP101751">
    <property type="protein sequence ID" value="UUC44087.1"/>
    <property type="molecule type" value="Genomic_DNA"/>
</dbReference>
<dbReference type="InterPro" id="IPR001466">
    <property type="entry name" value="Beta-lactam-related"/>
</dbReference>
<organism evidence="2 3">
    <name type="scientific">Flavobacterium cerinum</name>
    <dbReference type="NCBI Taxonomy" id="2502784"/>
    <lineage>
        <taxon>Bacteria</taxon>
        <taxon>Pseudomonadati</taxon>
        <taxon>Bacteroidota</taxon>
        <taxon>Flavobacteriia</taxon>
        <taxon>Flavobacteriales</taxon>
        <taxon>Flavobacteriaceae</taxon>
        <taxon>Flavobacterium</taxon>
    </lineage>
</organism>
<dbReference type="RefSeq" id="WP_256549757.1">
    <property type="nucleotide sequence ID" value="NZ_CP101751.1"/>
</dbReference>
<dbReference type="InterPro" id="IPR012338">
    <property type="entry name" value="Beta-lactam/transpept-like"/>
</dbReference>
<dbReference type="Pfam" id="PF00144">
    <property type="entry name" value="Beta-lactamase"/>
    <property type="match status" value="1"/>
</dbReference>
<dbReference type="Proteomes" id="UP001059844">
    <property type="component" value="Chromosome"/>
</dbReference>
<sequence>MKTWVLCIIYLFIGLPFLSAQNIVTPNAIDNPIHRQYSGKIVFLSQPSDSQQIAASDFIDSFELKEGQPLAARFFLANSLTNYLHQLDQTLSVEQLIQNGNYQFSFYVDNKLIYTENLTTGAGTVQSKNQWTQFRIPLISITNEDSWGRFLWGRFYYGNGGSDALFGGKHLLKIEVRPYLKTVNGIKTGTVIASGELNFSTPVIQLTAKQIALQVIQPGSNWPLSKEPLNRKKIEELNKRIAEKRFKNITSIAVIKNGKLLLEEYFNEANRNTLHDTRSVGKSFASTLTGIAIQDRYIKSENQSLKDFYELKKYDHYDVQKDSVTLKNLLTMSSVFDGFDFDSDSPGNEENMYPTANWVQFTLNLPVDRNKRNGEQWNYFTAGVVLIGDILHQNVPGGLETYADQKLFHPLGIRNYKWQYTPQKVANTAGGLQLNTLDLARYGQLYQNKGKWNGKQLIPQSWVTKSFTNYFPENEHNKGYGYLFWRELFTVNGKNYEAYACSGNGGNKIYIFQELPLVIVITATAYNQSYAHSQVEKIVTEYLLPALLNP</sequence>
<evidence type="ECO:0000313" key="3">
    <source>
        <dbReference type="Proteomes" id="UP001059844"/>
    </source>
</evidence>
<keyword evidence="3" id="KW-1185">Reference proteome</keyword>
<gene>
    <name evidence="2" type="ORF">NOX80_10630</name>
</gene>
<dbReference type="PANTHER" id="PTHR43283">
    <property type="entry name" value="BETA-LACTAMASE-RELATED"/>
    <property type="match status" value="1"/>
</dbReference>
<dbReference type="Gene3D" id="3.40.710.10">
    <property type="entry name" value="DD-peptidase/beta-lactamase superfamily"/>
    <property type="match status" value="1"/>
</dbReference>
<proteinExistence type="predicted"/>
<protein>
    <submittedName>
        <fullName evidence="2">Beta-lactamase family protein</fullName>
    </submittedName>
</protein>
<dbReference type="SUPFAM" id="SSF56601">
    <property type="entry name" value="beta-lactamase/transpeptidase-like"/>
    <property type="match status" value="1"/>
</dbReference>
<evidence type="ECO:0000313" key="2">
    <source>
        <dbReference type="EMBL" id="UUC44087.1"/>
    </source>
</evidence>
<dbReference type="InterPro" id="IPR050789">
    <property type="entry name" value="Diverse_Enzym_Activities"/>
</dbReference>